<evidence type="ECO:0000313" key="1">
    <source>
        <dbReference type="EMBL" id="EOA52687.1"/>
    </source>
</evidence>
<proteinExistence type="predicted"/>
<dbReference type="STRING" id="1121098.HMPREF1534_03338"/>
<dbReference type="AlphaFoldDB" id="U6R9G6"/>
<dbReference type="GeneID" id="60060812"/>
<dbReference type="Proteomes" id="UP000017831">
    <property type="component" value="Unassembled WGS sequence"/>
</dbReference>
<comment type="caution">
    <text evidence="1">The sequence shown here is derived from an EMBL/GenBank/DDBJ whole genome shotgun (WGS) entry which is preliminary data.</text>
</comment>
<name>U6R9G6_9BACT</name>
<sequence>MCEVVKVLERELENSGLIYVYQEGGEGKWYVYERSAYFLSRMMEGVVLERYVMDNTLWLVRAEVDVDCIPHDTILSYSNKEYVLKYAPQNGFQEWLSGIEGVMMPH</sequence>
<accession>U6R9G6</accession>
<protein>
    <submittedName>
        <fullName evidence="1">Uncharacterized protein</fullName>
    </submittedName>
</protein>
<keyword evidence="2" id="KW-1185">Reference proteome</keyword>
<dbReference type="OrthoDB" id="1094506at2"/>
<dbReference type="EMBL" id="AQHY01000039">
    <property type="protein sequence ID" value="EOA52687.1"/>
    <property type="molecule type" value="Genomic_DNA"/>
</dbReference>
<evidence type="ECO:0000313" key="2">
    <source>
        <dbReference type="Proteomes" id="UP000017831"/>
    </source>
</evidence>
<organism evidence="1 2">
    <name type="scientific">Phocaeicola massiliensis B84634 = Timone 84634 = DSM 17679 = JCM 13223</name>
    <dbReference type="NCBI Taxonomy" id="1121098"/>
    <lineage>
        <taxon>Bacteria</taxon>
        <taxon>Pseudomonadati</taxon>
        <taxon>Bacteroidota</taxon>
        <taxon>Bacteroidia</taxon>
        <taxon>Bacteroidales</taxon>
        <taxon>Bacteroidaceae</taxon>
        <taxon>Phocaeicola</taxon>
    </lineage>
</organism>
<reference evidence="1 2" key="1">
    <citation type="submission" date="2013-04" db="EMBL/GenBank/DDBJ databases">
        <title>The Genome Sequence of Bacteroides massiliensis DSM 17679.</title>
        <authorList>
            <consortium name="The Broad Institute Genomics Platform"/>
            <person name="Earl A."/>
            <person name="Ward D."/>
            <person name="Feldgarden M."/>
            <person name="Gevers D."/>
            <person name="Martens E."/>
            <person name="Fenner L."/>
            <person name="Roux V."/>
            <person name="Mallet M.N."/>
            <person name="Raoult D."/>
            <person name="Walker B."/>
            <person name="Young S."/>
            <person name="Zeng Q."/>
            <person name="Gargeya S."/>
            <person name="Fitzgerald M."/>
            <person name="Haas B."/>
            <person name="Abouelleil A."/>
            <person name="Allen A.W."/>
            <person name="Alvarado L."/>
            <person name="Arachchi H.M."/>
            <person name="Berlin A.M."/>
            <person name="Chapman S.B."/>
            <person name="Gainer-Dewar J."/>
            <person name="Goldberg J."/>
            <person name="Griggs A."/>
            <person name="Gujja S."/>
            <person name="Hansen M."/>
            <person name="Howarth C."/>
            <person name="Imamovic A."/>
            <person name="Ireland A."/>
            <person name="Larimer J."/>
            <person name="McCowan C."/>
            <person name="Murphy C."/>
            <person name="Pearson M."/>
            <person name="Poon T.W."/>
            <person name="Priest M."/>
            <person name="Roberts A."/>
            <person name="Saif S."/>
            <person name="Shea T."/>
            <person name="Sisk P."/>
            <person name="Sykes S."/>
            <person name="Wortman J."/>
            <person name="Nusbaum C."/>
            <person name="Birren B."/>
        </authorList>
    </citation>
    <scope>NUCLEOTIDE SEQUENCE [LARGE SCALE GENOMIC DNA]</scope>
    <source>
        <strain evidence="2">B84634 / Timone 84634 / DSM 17679 / JCM 13223</strain>
    </source>
</reference>
<dbReference type="PATRIC" id="fig|1121098.3.peg.3385"/>
<gene>
    <name evidence="1" type="ORF">HMPREF1534_03338</name>
</gene>
<dbReference type="RefSeq" id="WP_005943877.1">
    <property type="nucleotide sequence ID" value="NZ_KB890331.1"/>
</dbReference>
<dbReference type="HOGENOM" id="CLU_184256_0_0_10"/>